<evidence type="ECO:0000256" key="2">
    <source>
        <dbReference type="ARBA" id="ARBA00006787"/>
    </source>
</evidence>
<evidence type="ECO:0000256" key="1">
    <source>
        <dbReference type="ARBA" id="ARBA00001954"/>
    </source>
</evidence>
<comment type="similarity">
    <text evidence="2">Belongs to the carotenoid oxygenase family.</text>
</comment>
<dbReference type="Proteomes" id="UP001479436">
    <property type="component" value="Unassembled WGS sequence"/>
</dbReference>
<evidence type="ECO:0000256" key="4">
    <source>
        <dbReference type="ARBA" id="ARBA00023002"/>
    </source>
</evidence>
<gene>
    <name evidence="7" type="ORF">K7432_011422</name>
</gene>
<keyword evidence="8" id="KW-1185">Reference proteome</keyword>
<protein>
    <submittedName>
        <fullName evidence="7">Uncharacterized protein</fullName>
    </submittedName>
</protein>
<sequence>MDLEHREGGAGAEGRFWGWEHHGCTPSEPIFIPRPNPTSEDDGILLSVILDGNNGTSFLLVLDAKELTEIARASFSQKHVVPIGFHGRYMNI</sequence>
<organism evidence="7 8">
    <name type="scientific">Basidiobolus ranarum</name>
    <dbReference type="NCBI Taxonomy" id="34480"/>
    <lineage>
        <taxon>Eukaryota</taxon>
        <taxon>Fungi</taxon>
        <taxon>Fungi incertae sedis</taxon>
        <taxon>Zoopagomycota</taxon>
        <taxon>Entomophthoromycotina</taxon>
        <taxon>Basidiobolomycetes</taxon>
        <taxon>Basidiobolales</taxon>
        <taxon>Basidiobolaceae</taxon>
        <taxon>Basidiobolus</taxon>
    </lineage>
</organism>
<keyword evidence="5" id="KW-0408">Iron</keyword>
<keyword evidence="3" id="KW-0479">Metal-binding</keyword>
<feature type="region of interest" description="Disordered" evidence="6">
    <location>
        <begin position="1"/>
        <end position="20"/>
    </location>
</feature>
<proteinExistence type="inferred from homology"/>
<evidence type="ECO:0000313" key="8">
    <source>
        <dbReference type="Proteomes" id="UP001479436"/>
    </source>
</evidence>
<comment type="cofactor">
    <cofactor evidence="1">
        <name>Fe(2+)</name>
        <dbReference type="ChEBI" id="CHEBI:29033"/>
    </cofactor>
</comment>
<dbReference type="PANTHER" id="PTHR10543:SF24">
    <property type="entry name" value="CAROTENOID ISOMEROOXYGENASE"/>
    <property type="match status" value="1"/>
</dbReference>
<accession>A0ABR2VTZ8</accession>
<dbReference type="InterPro" id="IPR004294">
    <property type="entry name" value="Carotenoid_Oase"/>
</dbReference>
<keyword evidence="4" id="KW-0560">Oxidoreductase</keyword>
<comment type="caution">
    <text evidence="7">The sequence shown here is derived from an EMBL/GenBank/DDBJ whole genome shotgun (WGS) entry which is preliminary data.</text>
</comment>
<evidence type="ECO:0000313" key="7">
    <source>
        <dbReference type="EMBL" id="KAK9702065.1"/>
    </source>
</evidence>
<reference evidence="7 8" key="1">
    <citation type="submission" date="2023-04" db="EMBL/GenBank/DDBJ databases">
        <title>Genome of Basidiobolus ranarum AG-B5.</title>
        <authorList>
            <person name="Stajich J.E."/>
            <person name="Carter-House D."/>
            <person name="Gryganskyi A."/>
        </authorList>
    </citation>
    <scope>NUCLEOTIDE SEQUENCE [LARGE SCALE GENOMIC DNA]</scope>
    <source>
        <strain evidence="7 8">AG-B5</strain>
    </source>
</reference>
<name>A0ABR2VTZ8_9FUNG</name>
<dbReference type="Pfam" id="PF03055">
    <property type="entry name" value="RPE65"/>
    <property type="match status" value="1"/>
</dbReference>
<evidence type="ECO:0000256" key="6">
    <source>
        <dbReference type="SAM" id="MobiDB-lite"/>
    </source>
</evidence>
<dbReference type="PANTHER" id="PTHR10543">
    <property type="entry name" value="BETA-CAROTENE DIOXYGENASE"/>
    <property type="match status" value="1"/>
</dbReference>
<evidence type="ECO:0000256" key="5">
    <source>
        <dbReference type="ARBA" id="ARBA00023004"/>
    </source>
</evidence>
<evidence type="ECO:0000256" key="3">
    <source>
        <dbReference type="ARBA" id="ARBA00022723"/>
    </source>
</evidence>
<dbReference type="EMBL" id="JASJQH010007757">
    <property type="protein sequence ID" value="KAK9702065.1"/>
    <property type="molecule type" value="Genomic_DNA"/>
</dbReference>